<keyword evidence="3 5" id="KW-0456">Lyase</keyword>
<dbReference type="InterPro" id="IPR042262">
    <property type="entry name" value="CN_hydtase_beta_C"/>
</dbReference>
<organism evidence="8 9">
    <name type="scientific">Mycolicibacterium moriokaense</name>
    <dbReference type="NCBI Taxonomy" id="39691"/>
    <lineage>
        <taxon>Bacteria</taxon>
        <taxon>Bacillati</taxon>
        <taxon>Actinomycetota</taxon>
        <taxon>Actinomycetes</taxon>
        <taxon>Mycobacteriales</taxon>
        <taxon>Mycobacteriaceae</taxon>
        <taxon>Mycolicibacterium</taxon>
    </lineage>
</organism>
<sequence length="209" mass="23549">MDGVHDLGGLDGFGPVEHEPTEPLFEQDWERRAFRVMIGWIAAQNPPGGRFRHSIERMAPEHYLSSPYYEHWLTGAATMAAEAGFTTQDELERRAEGRFPLSQPDRGVLPQDLTEHTEPRYSVGDEVRVRAWHPPGHTRAPRYVQGKRGTVVRFDGAHSFDDIAAHGGGSVADPLYSVRFASRELWGEAGADGEVMHVDLFERYLEDPR</sequence>
<reference evidence="8 9" key="2">
    <citation type="submission" date="2018-06" db="EMBL/GenBank/DDBJ databases">
        <title>Sequencing of bacterial isolates from soil warming experiment in Harvard Forest, Massachusetts, USA.</title>
        <authorList>
            <person name="Deangelis K.PhD."/>
        </authorList>
    </citation>
    <scope>NUCLEOTIDE SEQUENCE [LARGE SCALE GENOMIC DNA]</scope>
    <source>
        <strain evidence="8 9">GAS496</strain>
    </source>
</reference>
<gene>
    <name evidence="8" type="ORF">C8E89_104223</name>
</gene>
<comment type="similarity">
    <text evidence="2 5">Belongs to the nitrile hydratase subunit beta family.</text>
</comment>
<evidence type="ECO:0000259" key="6">
    <source>
        <dbReference type="Pfam" id="PF02211"/>
    </source>
</evidence>
<dbReference type="InterPro" id="IPR024690">
    <property type="entry name" value="CN_hydtase_beta_dom_C"/>
</dbReference>
<dbReference type="Gene3D" id="2.30.30.50">
    <property type="match status" value="1"/>
</dbReference>
<reference evidence="9" key="1">
    <citation type="submission" date="2018-05" db="EMBL/GenBank/DDBJ databases">
        <authorList>
            <person name="Deangelis K."/>
            <person name="Huntemann M."/>
            <person name="Clum A."/>
            <person name="Pillay M."/>
            <person name="Palaniappan K."/>
            <person name="Varghese N."/>
            <person name="Mikhailova N."/>
            <person name="Stamatis D."/>
            <person name="Reddy T."/>
            <person name="Daum C."/>
            <person name="Shapiro N."/>
            <person name="Ivanova N."/>
            <person name="Kyrpides N."/>
            <person name="Woyke T."/>
        </authorList>
    </citation>
    <scope>NUCLEOTIDE SEQUENCE [LARGE SCALE GENOMIC DNA]</scope>
    <source>
        <strain evidence="9">GAS496</strain>
    </source>
</reference>
<dbReference type="NCBIfam" id="TIGR03888">
    <property type="entry name" value="nitrile_beta"/>
    <property type="match status" value="1"/>
</dbReference>
<dbReference type="EMBL" id="QJJU01000004">
    <property type="protein sequence ID" value="PXX10425.1"/>
    <property type="molecule type" value="Genomic_DNA"/>
</dbReference>
<evidence type="ECO:0000313" key="9">
    <source>
        <dbReference type="Proteomes" id="UP000247781"/>
    </source>
</evidence>
<dbReference type="EC" id="4.2.1.84" evidence="5"/>
<evidence type="ECO:0000256" key="3">
    <source>
        <dbReference type="ARBA" id="ARBA00023239"/>
    </source>
</evidence>
<dbReference type="Proteomes" id="UP000247781">
    <property type="component" value="Unassembled WGS sequence"/>
</dbReference>
<dbReference type="AlphaFoldDB" id="A0A318HMZ3"/>
<dbReference type="RefSeq" id="WP_110315658.1">
    <property type="nucleotide sequence ID" value="NZ_QJJU01000004.1"/>
</dbReference>
<dbReference type="GO" id="GO:0046914">
    <property type="term" value="F:transition metal ion binding"/>
    <property type="evidence" value="ECO:0007669"/>
    <property type="project" value="InterPro"/>
</dbReference>
<name>A0A318HMZ3_9MYCO</name>
<dbReference type="InterPro" id="IPR003168">
    <property type="entry name" value="Nitrile_hydratase_bsu"/>
</dbReference>
<evidence type="ECO:0000256" key="4">
    <source>
        <dbReference type="ARBA" id="ARBA00044877"/>
    </source>
</evidence>
<protein>
    <recommendedName>
        <fullName evidence="5">Nitrile hydratase subunit beta</fullName>
        <shortName evidence="5">NHase</shortName>
        <ecNumber evidence="5">4.2.1.84</ecNumber>
    </recommendedName>
</protein>
<evidence type="ECO:0000256" key="2">
    <source>
        <dbReference type="ARBA" id="ARBA00009098"/>
    </source>
</evidence>
<keyword evidence="9" id="KW-1185">Reference proteome</keyword>
<accession>A0A318HMZ3</accession>
<dbReference type="InterPro" id="IPR008990">
    <property type="entry name" value="Elect_transpt_acc-like_dom_sf"/>
</dbReference>
<dbReference type="InterPro" id="IPR049054">
    <property type="entry name" value="CN_hydtase_beta-like_N"/>
</dbReference>
<dbReference type="Pfam" id="PF02211">
    <property type="entry name" value="NHase_beta_C"/>
    <property type="match status" value="1"/>
</dbReference>
<comment type="function">
    <text evidence="1 5">NHase catalyzes the hydration of various nitrile compounds to the corresponding amides.</text>
</comment>
<comment type="caution">
    <text evidence="8">The sequence shown here is derived from an EMBL/GenBank/DDBJ whole genome shotgun (WGS) entry which is preliminary data.</text>
</comment>
<dbReference type="Gene3D" id="1.10.472.20">
    <property type="entry name" value="Nitrile hydratase, beta subunit"/>
    <property type="match status" value="1"/>
</dbReference>
<feature type="domain" description="Nitrile hydratase beta subunit-like N-terminal" evidence="7">
    <location>
        <begin position="1"/>
        <end position="96"/>
    </location>
</feature>
<dbReference type="PIRSF" id="PIRSF001427">
    <property type="entry name" value="NHase_beta"/>
    <property type="match status" value="1"/>
</dbReference>
<comment type="catalytic activity">
    <reaction evidence="4 5">
        <text>an aliphatic primary amide = an aliphatic nitrile + H2O</text>
        <dbReference type="Rhea" id="RHEA:12673"/>
        <dbReference type="ChEBI" id="CHEBI:15377"/>
        <dbReference type="ChEBI" id="CHEBI:65285"/>
        <dbReference type="ChEBI" id="CHEBI:80291"/>
        <dbReference type="EC" id="4.2.1.84"/>
    </reaction>
</comment>
<dbReference type="SUPFAM" id="SSF50090">
    <property type="entry name" value="Electron transport accessory proteins"/>
    <property type="match status" value="1"/>
</dbReference>
<dbReference type="Pfam" id="PF21006">
    <property type="entry name" value="NHase_beta_N"/>
    <property type="match status" value="1"/>
</dbReference>
<evidence type="ECO:0000256" key="1">
    <source>
        <dbReference type="ARBA" id="ARBA00004042"/>
    </source>
</evidence>
<dbReference type="OrthoDB" id="3478924at2"/>
<dbReference type="GO" id="GO:0018822">
    <property type="term" value="F:nitrile hydratase activity"/>
    <property type="evidence" value="ECO:0007669"/>
    <property type="project" value="UniProtKB-EC"/>
</dbReference>
<evidence type="ECO:0000259" key="7">
    <source>
        <dbReference type="Pfam" id="PF21006"/>
    </source>
</evidence>
<proteinExistence type="inferred from homology"/>
<evidence type="ECO:0000313" key="8">
    <source>
        <dbReference type="EMBL" id="PXX10425.1"/>
    </source>
</evidence>
<evidence type="ECO:0000256" key="5">
    <source>
        <dbReference type="PIRNR" id="PIRNR001427"/>
    </source>
</evidence>
<feature type="domain" description="Nitrile hydratase beta subunit" evidence="6">
    <location>
        <begin position="111"/>
        <end position="206"/>
    </location>
</feature>